<proteinExistence type="predicted"/>
<organism evidence="1 2">
    <name type="scientific">Exophiala viscosa</name>
    <dbReference type="NCBI Taxonomy" id="2486360"/>
    <lineage>
        <taxon>Eukaryota</taxon>
        <taxon>Fungi</taxon>
        <taxon>Dikarya</taxon>
        <taxon>Ascomycota</taxon>
        <taxon>Pezizomycotina</taxon>
        <taxon>Eurotiomycetes</taxon>
        <taxon>Chaetothyriomycetidae</taxon>
        <taxon>Chaetothyriales</taxon>
        <taxon>Herpotrichiellaceae</taxon>
        <taxon>Exophiala</taxon>
    </lineage>
</organism>
<dbReference type="PANTHER" id="PTHR39596">
    <property type="match status" value="1"/>
</dbReference>
<dbReference type="AlphaFoldDB" id="A0AAN6IF25"/>
<dbReference type="Proteomes" id="UP001203852">
    <property type="component" value="Unassembled WGS sequence"/>
</dbReference>
<comment type="caution">
    <text evidence="1">The sequence shown here is derived from an EMBL/GenBank/DDBJ whole genome shotgun (WGS) entry which is preliminary data.</text>
</comment>
<accession>A0AAN6IF25</accession>
<reference evidence="1" key="1">
    <citation type="journal article" date="2022" name="bioRxiv">
        <title>Deciphering the potential niche of two novel black yeast fungi from a biological soil crust based on their genomes, phenotypes, and melanin regulation.</title>
        <authorList>
            <consortium name="DOE Joint Genome Institute"/>
            <person name="Carr E.C."/>
            <person name="Barton Q."/>
            <person name="Grambo S."/>
            <person name="Sullivan M."/>
            <person name="Renfro C.M."/>
            <person name="Kuo A."/>
            <person name="Pangilinan J."/>
            <person name="Lipzen A."/>
            <person name="Keymanesh K."/>
            <person name="Savage E."/>
            <person name="Barry K."/>
            <person name="Grigoriev I.V."/>
            <person name="Riekhof W.R."/>
            <person name="Harris S.S."/>
        </authorList>
    </citation>
    <scope>NUCLEOTIDE SEQUENCE</scope>
    <source>
        <strain evidence="1">JF 03-4F</strain>
    </source>
</reference>
<dbReference type="PANTHER" id="PTHR39596:SF3">
    <property type="entry name" value="HETEROKARYON INCOMPATIBILITY DOMAIN-CONTAINING PROTEIN"/>
    <property type="match status" value="1"/>
</dbReference>
<keyword evidence="2" id="KW-1185">Reference proteome</keyword>
<gene>
    <name evidence="1" type="ORF">EDD36DRAFT_162865</name>
</gene>
<sequence>MDHLPLPQNPVVKSFAIPFLCNEIYDGGDFKTFPERRQWTVERRSAFMSFSHHGQSVTDHEEIGGFLQTWLYFGLLCEFTGEPTDVALFKRRNAGGTTLFTSQQLGELVSSWSVGILEEEWSLYEHNLQPWKDRLYSCLLETRDIVLRVAHPLDGDPDNVLSCVCLSIAALGEYLNQALKDIFIKRGLESPVMQTWRIPDWCDCGKPILMVMERNGWCPHKLAYFDSQDYRPIGELWYFANLEPPLANDHHGDCTSEQCQLLQVDLRAYESVHMNKACPCAFKGPQPDPLAAAVMHDLMPLVTVSEDSASGVMVNLQTAKPDTEYVAISHVWADGMGNREENRLPQCTLRQVRDYVKALTQPDSQYATPFWIDTLCLPRYPRELRQAGLLTFSEVFRRAKHVLVLDSYLRGLCARGMGPTDVLARVAACGWTQRLWTFSEGRLARSVYFQFSDEAIDLLKIVDTWRGTFFRIPSLPSHTVDLAIMANSSSTRTMPDQEFDRRLQEVPTLRYALSKRSTSWASDEALCLGGILGLEMSKIIEVADSQKMEVVWSLLEKLPAGLAFSRASRKLTSKGYRWAPSSLMGDLKVPRWGGPGPLFARLDATPSVEGLIVQFPGILFKARHGGGSIVAKSELLMECLPQFIGDDCYLRLQGQDGLWYTCDIEARWHQCPAKVDVADVLPAIILESPIVFDKSLARNDFQPLNTFRGLLVTYSASEVGQDLIHARAHSHLDFQILSKKRQEFLNGMQTCCEKIIAQNPETTAALKGDQGTVRQNINSWVEAYAMETGLLQLGKEIWRYRMVDDADEAVVKHIVYFMGYLCRVAAWYEVEEVVEPIRWCID</sequence>
<evidence type="ECO:0000313" key="2">
    <source>
        <dbReference type="Proteomes" id="UP001203852"/>
    </source>
</evidence>
<protein>
    <recommendedName>
        <fullName evidence="3">Heterokaryon incompatibility domain-containing protein</fullName>
    </recommendedName>
</protein>
<evidence type="ECO:0000313" key="1">
    <source>
        <dbReference type="EMBL" id="KAI1614710.1"/>
    </source>
</evidence>
<evidence type="ECO:0008006" key="3">
    <source>
        <dbReference type="Google" id="ProtNLM"/>
    </source>
</evidence>
<dbReference type="EMBL" id="MU404352">
    <property type="protein sequence ID" value="KAI1614710.1"/>
    <property type="molecule type" value="Genomic_DNA"/>
</dbReference>
<name>A0AAN6IF25_9EURO</name>